<comment type="caution">
    <text evidence="1">The sequence shown here is derived from an EMBL/GenBank/DDBJ whole genome shotgun (WGS) entry which is preliminary data.</text>
</comment>
<evidence type="ECO:0000313" key="1">
    <source>
        <dbReference type="EMBL" id="KAI8564806.1"/>
    </source>
</evidence>
<evidence type="ECO:0000313" key="2">
    <source>
        <dbReference type="Proteomes" id="UP001062846"/>
    </source>
</evidence>
<dbReference type="EMBL" id="CM046390">
    <property type="protein sequence ID" value="KAI8564806.1"/>
    <property type="molecule type" value="Genomic_DNA"/>
</dbReference>
<sequence length="120" mass="14163">MGYYLVDERAFRVLQARFAIVRGLGQLWDKKTLKDIMLTCIILHNMIIEDERDYNGVADLNYDPLEHTLVEVSNERTIDLMEFIQRNHQIRDRGTHSQLQADLIEHLWQIRPIVVTCSLI</sequence>
<dbReference type="Proteomes" id="UP001062846">
    <property type="component" value="Chromosome 3"/>
</dbReference>
<reference evidence="1" key="1">
    <citation type="submission" date="2022-02" db="EMBL/GenBank/DDBJ databases">
        <title>Plant Genome Project.</title>
        <authorList>
            <person name="Zhang R.-G."/>
        </authorList>
    </citation>
    <scope>NUCLEOTIDE SEQUENCE</scope>
    <source>
        <strain evidence="1">AT1</strain>
    </source>
</reference>
<gene>
    <name evidence="1" type="ORF">RHMOL_Rhmol03G0210900</name>
</gene>
<accession>A0ACC0PGW3</accession>
<protein>
    <submittedName>
        <fullName evidence="1">Uncharacterized protein</fullName>
    </submittedName>
</protein>
<proteinExistence type="predicted"/>
<keyword evidence="2" id="KW-1185">Reference proteome</keyword>
<organism evidence="1 2">
    <name type="scientific">Rhododendron molle</name>
    <name type="common">Chinese azalea</name>
    <name type="synonym">Azalea mollis</name>
    <dbReference type="NCBI Taxonomy" id="49168"/>
    <lineage>
        <taxon>Eukaryota</taxon>
        <taxon>Viridiplantae</taxon>
        <taxon>Streptophyta</taxon>
        <taxon>Embryophyta</taxon>
        <taxon>Tracheophyta</taxon>
        <taxon>Spermatophyta</taxon>
        <taxon>Magnoliopsida</taxon>
        <taxon>eudicotyledons</taxon>
        <taxon>Gunneridae</taxon>
        <taxon>Pentapetalae</taxon>
        <taxon>asterids</taxon>
        <taxon>Ericales</taxon>
        <taxon>Ericaceae</taxon>
        <taxon>Ericoideae</taxon>
        <taxon>Rhodoreae</taxon>
        <taxon>Rhododendron</taxon>
    </lineage>
</organism>
<name>A0ACC0PGW3_RHOML</name>